<evidence type="ECO:0000313" key="3">
    <source>
        <dbReference type="Proteomes" id="UP000503540"/>
    </source>
</evidence>
<dbReference type="AlphaFoldDB" id="A0A6G9YIU2"/>
<dbReference type="Proteomes" id="UP000503540">
    <property type="component" value="Chromosome"/>
</dbReference>
<gene>
    <name evidence="2" type="ORF">F5544_26285</name>
</gene>
<dbReference type="EMBL" id="CP046172">
    <property type="protein sequence ID" value="QIS13111.1"/>
    <property type="molecule type" value="Genomic_DNA"/>
</dbReference>
<feature type="transmembrane region" description="Helical" evidence="1">
    <location>
        <begin position="43"/>
        <end position="64"/>
    </location>
</feature>
<name>A0A6G9YIU2_9NOCA</name>
<feature type="transmembrane region" description="Helical" evidence="1">
    <location>
        <begin position="133"/>
        <end position="157"/>
    </location>
</feature>
<feature type="transmembrane region" description="Helical" evidence="1">
    <location>
        <begin position="76"/>
        <end position="96"/>
    </location>
</feature>
<keyword evidence="1" id="KW-1133">Transmembrane helix</keyword>
<protein>
    <submittedName>
        <fullName evidence="2">Uncharacterized protein</fullName>
    </submittedName>
</protein>
<evidence type="ECO:0000256" key="1">
    <source>
        <dbReference type="SAM" id="Phobius"/>
    </source>
</evidence>
<accession>A0A6G9YIU2</accession>
<keyword evidence="1" id="KW-0472">Membrane</keyword>
<keyword evidence="3" id="KW-1185">Reference proteome</keyword>
<feature type="transmembrane region" description="Helical" evidence="1">
    <location>
        <begin position="103"/>
        <end position="121"/>
    </location>
</feature>
<dbReference type="KEGG" id="nah:F5544_26285"/>
<proteinExistence type="predicted"/>
<reference evidence="2 3" key="1">
    <citation type="journal article" date="2019" name="ACS Chem. Biol.">
        <title>Identification and Mobilization of a Cryptic Antibiotic Biosynthesis Gene Locus from a Human-Pathogenic Nocardia Isolate.</title>
        <authorList>
            <person name="Herisse M."/>
            <person name="Ishida K."/>
            <person name="Porter J.L."/>
            <person name="Howden B."/>
            <person name="Hertweck C."/>
            <person name="Stinear T.P."/>
            <person name="Pidot S.J."/>
        </authorList>
    </citation>
    <scope>NUCLEOTIDE SEQUENCE [LARGE SCALE GENOMIC DNA]</scope>
    <source>
        <strain evidence="2 3">AUSMDU00012717</strain>
    </source>
</reference>
<dbReference type="RefSeq" id="WP_167475692.1">
    <property type="nucleotide sequence ID" value="NZ_CP046172.1"/>
</dbReference>
<sequence length="180" mass="20257">MMIGLGDDEIAAMSPEERRELIRRLQTPHVLPRPSVVRLHRRIRLTLMTGGTIALIPWITYLGFTLPDDYTARNWTLTWVGFDILLVIMMATTAFLGWQRRPLVLLPAFGTGMLLLVDAWFDITTADSRDVWVSLAIAFGAELPLALLQIGGALLLFKFLAKSHPLARPEVSAWRVKLPL</sequence>
<evidence type="ECO:0000313" key="2">
    <source>
        <dbReference type="EMBL" id="QIS13111.1"/>
    </source>
</evidence>
<keyword evidence="1" id="KW-0812">Transmembrane</keyword>
<organism evidence="2 3">
    <name type="scientific">Nocardia arthritidis</name>
    <dbReference type="NCBI Taxonomy" id="228602"/>
    <lineage>
        <taxon>Bacteria</taxon>
        <taxon>Bacillati</taxon>
        <taxon>Actinomycetota</taxon>
        <taxon>Actinomycetes</taxon>
        <taxon>Mycobacteriales</taxon>
        <taxon>Nocardiaceae</taxon>
        <taxon>Nocardia</taxon>
    </lineage>
</organism>